<dbReference type="Gene3D" id="3.40.50.720">
    <property type="entry name" value="NAD(P)-binding Rossmann-like Domain"/>
    <property type="match status" value="1"/>
</dbReference>
<dbReference type="EMBL" id="CAEZSZ010000055">
    <property type="protein sequence ID" value="CAB4555445.1"/>
    <property type="molecule type" value="Genomic_DNA"/>
</dbReference>
<name>A0A6J6CWA3_9ZZZZ</name>
<accession>A0A6J6CWA3</accession>
<dbReference type="AlphaFoldDB" id="A0A6J6CWA3"/>
<dbReference type="Pfam" id="PF00106">
    <property type="entry name" value="adh_short"/>
    <property type="match status" value="1"/>
</dbReference>
<protein>
    <submittedName>
        <fullName evidence="3">Unannotated protein</fullName>
    </submittedName>
</protein>
<organism evidence="3">
    <name type="scientific">freshwater metagenome</name>
    <dbReference type="NCBI Taxonomy" id="449393"/>
    <lineage>
        <taxon>unclassified sequences</taxon>
        <taxon>metagenomes</taxon>
        <taxon>ecological metagenomes</taxon>
    </lineage>
</organism>
<proteinExistence type="inferred from homology"/>
<dbReference type="GO" id="GO:0016020">
    <property type="term" value="C:membrane"/>
    <property type="evidence" value="ECO:0007669"/>
    <property type="project" value="TreeGrafter"/>
</dbReference>
<dbReference type="InterPro" id="IPR002347">
    <property type="entry name" value="SDR_fam"/>
</dbReference>
<dbReference type="PRINTS" id="PR00081">
    <property type="entry name" value="GDHRDH"/>
</dbReference>
<evidence type="ECO:0000313" key="3">
    <source>
        <dbReference type="EMBL" id="CAB4555445.1"/>
    </source>
</evidence>
<reference evidence="3" key="1">
    <citation type="submission" date="2020-05" db="EMBL/GenBank/DDBJ databases">
        <authorList>
            <person name="Chiriac C."/>
            <person name="Salcher M."/>
            <person name="Ghai R."/>
            <person name="Kavagutti S V."/>
        </authorList>
    </citation>
    <scope>NUCLEOTIDE SEQUENCE</scope>
</reference>
<dbReference type="SUPFAM" id="SSF51735">
    <property type="entry name" value="NAD(P)-binding Rossmann-fold domains"/>
    <property type="match status" value="1"/>
</dbReference>
<evidence type="ECO:0000256" key="1">
    <source>
        <dbReference type="ARBA" id="ARBA00006484"/>
    </source>
</evidence>
<keyword evidence="2" id="KW-0560">Oxidoreductase</keyword>
<dbReference type="PANTHER" id="PTHR44196">
    <property type="entry name" value="DEHYDROGENASE/REDUCTASE SDR FAMILY MEMBER 7B"/>
    <property type="match status" value="1"/>
</dbReference>
<sequence length="231" mass="23662">MSTVTDKVILVVGANGAFGTEFCSQLAAGGAKILGTARSAETSSRLSPTLEKGLILDLADSASIQTLANYLLADTGSIDGIVLASGLVAFGSVGETPVSVVENLMKVNATGQIALVQQLLPKLLESAAAGKEPFIVSISGVIAESPMAGLSAYSASKTALNGFATAATRELKKIGVRWLDARPGHTESGLATRAVFGTAPNFGAGKTVPEVVSRIIRAIQEDEKDLPSSEF</sequence>
<dbReference type="PANTHER" id="PTHR44196:SF1">
    <property type="entry name" value="DEHYDROGENASE_REDUCTASE SDR FAMILY MEMBER 7B"/>
    <property type="match status" value="1"/>
</dbReference>
<evidence type="ECO:0000256" key="2">
    <source>
        <dbReference type="ARBA" id="ARBA00023002"/>
    </source>
</evidence>
<dbReference type="GO" id="GO:0016491">
    <property type="term" value="F:oxidoreductase activity"/>
    <property type="evidence" value="ECO:0007669"/>
    <property type="project" value="UniProtKB-KW"/>
</dbReference>
<gene>
    <name evidence="3" type="ORF">UFOPK1561_00569</name>
</gene>
<comment type="similarity">
    <text evidence="1">Belongs to the short-chain dehydrogenases/reductases (SDR) family.</text>
</comment>
<dbReference type="InterPro" id="IPR036291">
    <property type="entry name" value="NAD(P)-bd_dom_sf"/>
</dbReference>